<sequence>MPTTSAAGESTSAKDTTVSDTGGSSNGFVDDGARLSDDLYLPTVCWDQYAQDKRYQPKWKIAESSRLVFPPVVHHWVERAYPSAESAYIEGLDNEHLMKTTMVDDVGQPRRLAEIRCRWMHDNNELH</sequence>
<evidence type="ECO:0000256" key="1">
    <source>
        <dbReference type="SAM" id="MobiDB-lite"/>
    </source>
</evidence>
<reference evidence="2" key="1">
    <citation type="journal article" date="2017" name="Nature">
        <title>The sunflower genome provides insights into oil metabolism, flowering and Asterid evolution.</title>
        <authorList>
            <person name="Badouin H."/>
            <person name="Gouzy J."/>
            <person name="Grassa C.J."/>
            <person name="Murat F."/>
            <person name="Staton S.E."/>
            <person name="Cottret L."/>
            <person name="Lelandais-Briere C."/>
            <person name="Owens G.L."/>
            <person name="Carrere S."/>
            <person name="Mayjonade B."/>
            <person name="Legrand L."/>
            <person name="Gill N."/>
            <person name="Kane N.C."/>
            <person name="Bowers J.E."/>
            <person name="Hubner S."/>
            <person name="Bellec A."/>
            <person name="Berard A."/>
            <person name="Berges H."/>
            <person name="Blanchet N."/>
            <person name="Boniface M.C."/>
            <person name="Brunel D."/>
            <person name="Catrice O."/>
            <person name="Chaidir N."/>
            <person name="Claudel C."/>
            <person name="Donnadieu C."/>
            <person name="Faraut T."/>
            <person name="Fievet G."/>
            <person name="Helmstetter N."/>
            <person name="King M."/>
            <person name="Knapp S.J."/>
            <person name="Lai Z."/>
            <person name="Le Paslier M.C."/>
            <person name="Lippi Y."/>
            <person name="Lorenzon L."/>
            <person name="Mandel J.R."/>
            <person name="Marage G."/>
            <person name="Marchand G."/>
            <person name="Marquand E."/>
            <person name="Bret-Mestries E."/>
            <person name="Morien E."/>
            <person name="Nambeesan S."/>
            <person name="Nguyen T."/>
            <person name="Pegot-Espagnet P."/>
            <person name="Pouilly N."/>
            <person name="Raftis F."/>
            <person name="Sallet E."/>
            <person name="Schiex T."/>
            <person name="Thomas J."/>
            <person name="Vandecasteele C."/>
            <person name="Vares D."/>
            <person name="Vear F."/>
            <person name="Vautrin S."/>
            <person name="Crespi M."/>
            <person name="Mangin B."/>
            <person name="Burke J.M."/>
            <person name="Salse J."/>
            <person name="Munos S."/>
            <person name="Vincourt P."/>
            <person name="Rieseberg L.H."/>
            <person name="Langlade N.B."/>
        </authorList>
    </citation>
    <scope>NUCLEOTIDE SEQUENCE</scope>
    <source>
        <tissue evidence="2">Leaves</tissue>
    </source>
</reference>
<evidence type="ECO:0000313" key="3">
    <source>
        <dbReference type="Proteomes" id="UP000215914"/>
    </source>
</evidence>
<dbReference type="AlphaFoldDB" id="A0A9K3J274"/>
<comment type="caution">
    <text evidence="2">The sequence shown here is derived from an EMBL/GenBank/DDBJ whole genome shotgun (WGS) entry which is preliminary data.</text>
</comment>
<feature type="compositionally biased region" description="Polar residues" evidence="1">
    <location>
        <begin position="1"/>
        <end position="27"/>
    </location>
</feature>
<protein>
    <submittedName>
        <fullName evidence="2">Uncharacterized protein</fullName>
    </submittedName>
</protein>
<gene>
    <name evidence="2" type="ORF">HanXRQr2_Chr05g0234941</name>
</gene>
<organism evidence="2 3">
    <name type="scientific">Helianthus annuus</name>
    <name type="common">Common sunflower</name>
    <dbReference type="NCBI Taxonomy" id="4232"/>
    <lineage>
        <taxon>Eukaryota</taxon>
        <taxon>Viridiplantae</taxon>
        <taxon>Streptophyta</taxon>
        <taxon>Embryophyta</taxon>
        <taxon>Tracheophyta</taxon>
        <taxon>Spermatophyta</taxon>
        <taxon>Magnoliopsida</taxon>
        <taxon>eudicotyledons</taxon>
        <taxon>Gunneridae</taxon>
        <taxon>Pentapetalae</taxon>
        <taxon>asterids</taxon>
        <taxon>campanulids</taxon>
        <taxon>Asterales</taxon>
        <taxon>Asteraceae</taxon>
        <taxon>Asteroideae</taxon>
        <taxon>Heliantheae alliance</taxon>
        <taxon>Heliantheae</taxon>
        <taxon>Helianthus</taxon>
    </lineage>
</organism>
<accession>A0A9K3J274</accession>
<dbReference type="Proteomes" id="UP000215914">
    <property type="component" value="Unassembled WGS sequence"/>
</dbReference>
<feature type="region of interest" description="Disordered" evidence="1">
    <location>
        <begin position="1"/>
        <end position="34"/>
    </location>
</feature>
<keyword evidence="3" id="KW-1185">Reference proteome</keyword>
<dbReference type="EMBL" id="MNCJ02000320">
    <property type="protein sequence ID" value="KAF5807551.1"/>
    <property type="molecule type" value="Genomic_DNA"/>
</dbReference>
<proteinExistence type="predicted"/>
<evidence type="ECO:0000313" key="2">
    <source>
        <dbReference type="EMBL" id="KAF5807551.1"/>
    </source>
</evidence>
<reference evidence="2" key="2">
    <citation type="submission" date="2020-06" db="EMBL/GenBank/DDBJ databases">
        <title>Helianthus annuus Genome sequencing and assembly Release 2.</title>
        <authorList>
            <person name="Gouzy J."/>
            <person name="Langlade N."/>
            <person name="Munos S."/>
        </authorList>
    </citation>
    <scope>NUCLEOTIDE SEQUENCE</scope>
    <source>
        <tissue evidence="2">Leaves</tissue>
    </source>
</reference>
<name>A0A9K3J274_HELAN</name>
<dbReference type="Gramene" id="mRNA:HanXRQr2_Chr05g0234941">
    <property type="protein sequence ID" value="CDS:HanXRQr2_Chr05g0234941.1"/>
    <property type="gene ID" value="HanXRQr2_Chr05g0234941"/>
</dbReference>